<feature type="region of interest" description="Disordered" evidence="1">
    <location>
        <begin position="106"/>
        <end position="142"/>
    </location>
</feature>
<feature type="compositionally biased region" description="Basic and acidic residues" evidence="1">
    <location>
        <begin position="65"/>
        <end position="81"/>
    </location>
</feature>
<organism evidence="2 3">
    <name type="scientific">Metarhizium brunneum</name>
    <dbReference type="NCBI Taxonomy" id="500148"/>
    <lineage>
        <taxon>Eukaryota</taxon>
        <taxon>Fungi</taxon>
        <taxon>Dikarya</taxon>
        <taxon>Ascomycota</taxon>
        <taxon>Pezizomycotina</taxon>
        <taxon>Sordariomycetes</taxon>
        <taxon>Hypocreomycetidae</taxon>
        <taxon>Hypocreales</taxon>
        <taxon>Clavicipitaceae</taxon>
        <taxon>Metarhizium</taxon>
    </lineage>
</organism>
<proteinExistence type="predicted"/>
<keyword evidence="3" id="KW-1185">Reference proteome</keyword>
<feature type="compositionally biased region" description="Basic and acidic residues" evidence="1">
    <location>
        <begin position="11"/>
        <end position="20"/>
    </location>
</feature>
<sequence length="165" mass="18816">MEPENNQPTLSEERMRDKTPETTQLPEGYDIKHYIEFILPYDLGHGKTEYTMGPDIVVLEMKKPKKDQPILSEERMRDKTPETQLPEGFKPSGTCVYIFPFDHGDGKTECTEKPGNDQPTLPEERMRDKTSETQLPEGFKPDGSCVYIFPFDHGDGKTESSDAGR</sequence>
<feature type="region of interest" description="Disordered" evidence="1">
    <location>
        <begin position="1"/>
        <end position="27"/>
    </location>
</feature>
<dbReference type="KEGG" id="mbrn:26239739"/>
<gene>
    <name evidence="2" type="ORF">G6M90_00g038170</name>
</gene>
<evidence type="ECO:0000256" key="1">
    <source>
        <dbReference type="SAM" id="MobiDB-lite"/>
    </source>
</evidence>
<feature type="compositionally biased region" description="Polar residues" evidence="1">
    <location>
        <begin position="1"/>
        <end position="10"/>
    </location>
</feature>
<reference evidence="2 3" key="1">
    <citation type="submission" date="2020-07" db="EMBL/GenBank/DDBJ databases">
        <title>Telomere length de novo assembly of all 7 chromosomes of the fungus, Metarhizium brunneum, using a novel assembly pipeline.</title>
        <authorList>
            <person name="Saud z."/>
            <person name="Kortsinoglou A."/>
            <person name="Kouvelis V.N."/>
            <person name="Butt T.M."/>
        </authorList>
    </citation>
    <scope>NUCLEOTIDE SEQUENCE [LARGE SCALE GENOMIC DNA]</scope>
    <source>
        <strain evidence="2 3">4556</strain>
    </source>
</reference>
<dbReference type="OrthoDB" id="10346405at2759"/>
<dbReference type="AlphaFoldDB" id="A0A7D5Z139"/>
<protein>
    <submittedName>
        <fullName evidence="2">Uncharacterized protein</fullName>
    </submittedName>
</protein>
<evidence type="ECO:0000313" key="2">
    <source>
        <dbReference type="EMBL" id="QLI68123.1"/>
    </source>
</evidence>
<evidence type="ECO:0000313" key="3">
    <source>
        <dbReference type="Proteomes" id="UP000510686"/>
    </source>
</evidence>
<feature type="compositionally biased region" description="Basic and acidic residues" evidence="1">
    <location>
        <begin position="106"/>
        <end position="115"/>
    </location>
</feature>
<feature type="region of interest" description="Disordered" evidence="1">
    <location>
        <begin position="65"/>
        <end position="91"/>
    </location>
</feature>
<accession>A0A7D5Z139</accession>
<name>A0A7D5Z139_9HYPO</name>
<feature type="compositionally biased region" description="Basic and acidic residues" evidence="1">
    <location>
        <begin position="122"/>
        <end position="131"/>
    </location>
</feature>
<dbReference type="Proteomes" id="UP000510686">
    <property type="component" value="Chromosome 2"/>
</dbReference>
<dbReference type="GeneID" id="26239739"/>
<dbReference type="EMBL" id="CP058933">
    <property type="protein sequence ID" value="QLI68123.1"/>
    <property type="molecule type" value="Genomic_DNA"/>
</dbReference>
<dbReference type="RefSeq" id="XP_014547176.1">
    <property type="nucleotide sequence ID" value="XM_014691690.1"/>
</dbReference>